<proteinExistence type="predicted"/>
<gene>
    <name evidence="2" type="ORF">PoB_005950100</name>
</gene>
<accession>A0AAV4CCE5</accession>
<dbReference type="EMBL" id="BLXT01006709">
    <property type="protein sequence ID" value="GFO32996.1"/>
    <property type="molecule type" value="Genomic_DNA"/>
</dbReference>
<evidence type="ECO:0000256" key="1">
    <source>
        <dbReference type="SAM" id="MobiDB-lite"/>
    </source>
</evidence>
<protein>
    <submittedName>
        <fullName evidence="2">Uncharacterized protein</fullName>
    </submittedName>
</protein>
<feature type="region of interest" description="Disordered" evidence="1">
    <location>
        <begin position="29"/>
        <end position="87"/>
    </location>
</feature>
<reference evidence="2 3" key="1">
    <citation type="journal article" date="2021" name="Elife">
        <title>Chloroplast acquisition without the gene transfer in kleptoplastic sea slugs, Plakobranchus ocellatus.</title>
        <authorList>
            <person name="Maeda T."/>
            <person name="Takahashi S."/>
            <person name="Yoshida T."/>
            <person name="Shimamura S."/>
            <person name="Takaki Y."/>
            <person name="Nagai Y."/>
            <person name="Toyoda A."/>
            <person name="Suzuki Y."/>
            <person name="Arimoto A."/>
            <person name="Ishii H."/>
            <person name="Satoh N."/>
            <person name="Nishiyama T."/>
            <person name="Hasebe M."/>
            <person name="Maruyama T."/>
            <person name="Minagawa J."/>
            <person name="Obokata J."/>
            <person name="Shigenobu S."/>
        </authorList>
    </citation>
    <scope>NUCLEOTIDE SEQUENCE [LARGE SCALE GENOMIC DNA]</scope>
</reference>
<evidence type="ECO:0000313" key="3">
    <source>
        <dbReference type="Proteomes" id="UP000735302"/>
    </source>
</evidence>
<dbReference type="Proteomes" id="UP000735302">
    <property type="component" value="Unassembled WGS sequence"/>
</dbReference>
<keyword evidence="3" id="KW-1185">Reference proteome</keyword>
<evidence type="ECO:0000313" key="2">
    <source>
        <dbReference type="EMBL" id="GFO32996.1"/>
    </source>
</evidence>
<name>A0AAV4CCE5_9GAST</name>
<dbReference type="AlphaFoldDB" id="A0AAV4CCE5"/>
<feature type="compositionally biased region" description="Pro residues" evidence="1">
    <location>
        <begin position="112"/>
        <end position="156"/>
    </location>
</feature>
<comment type="caution">
    <text evidence="2">The sequence shown here is derived from an EMBL/GenBank/DDBJ whole genome shotgun (WGS) entry which is preliminary data.</text>
</comment>
<sequence>MFQQAHKAVVVELRKMISMRAFASAIKSQLRTKPAGLPKDGGRSAPPAPPKGKKAQKDSPAPIPQGAAEIKIPAKRRAKKSKSQEALGKHSIVLRLWPWMLRIRYPQSGGIPQPPAPQGPPPPLWSALPPPPNPNPPPPAEKPQGPSPFPSPPYPFTPKVHVQEGVKQPKKIKAWQASQRVACQEINSLW</sequence>
<feature type="region of interest" description="Disordered" evidence="1">
    <location>
        <begin position="107"/>
        <end position="161"/>
    </location>
</feature>
<organism evidence="2 3">
    <name type="scientific">Plakobranchus ocellatus</name>
    <dbReference type="NCBI Taxonomy" id="259542"/>
    <lineage>
        <taxon>Eukaryota</taxon>
        <taxon>Metazoa</taxon>
        <taxon>Spiralia</taxon>
        <taxon>Lophotrochozoa</taxon>
        <taxon>Mollusca</taxon>
        <taxon>Gastropoda</taxon>
        <taxon>Heterobranchia</taxon>
        <taxon>Euthyneura</taxon>
        <taxon>Panpulmonata</taxon>
        <taxon>Sacoglossa</taxon>
        <taxon>Placobranchoidea</taxon>
        <taxon>Plakobranchidae</taxon>
        <taxon>Plakobranchus</taxon>
    </lineage>
</organism>